<dbReference type="EMBL" id="QGGI01000001">
    <property type="protein sequence ID" value="PWJ96581.1"/>
    <property type="molecule type" value="Genomic_DNA"/>
</dbReference>
<organism evidence="2 3">
    <name type="scientific">Oceanotoga teriensis</name>
    <dbReference type="NCBI Taxonomy" id="515440"/>
    <lineage>
        <taxon>Bacteria</taxon>
        <taxon>Thermotogati</taxon>
        <taxon>Thermotogota</taxon>
        <taxon>Thermotogae</taxon>
        <taxon>Petrotogales</taxon>
        <taxon>Petrotogaceae</taxon>
        <taxon>Oceanotoga</taxon>
    </lineage>
</organism>
<dbReference type="RefSeq" id="WP_109603571.1">
    <property type="nucleotide sequence ID" value="NZ_QGGI01000001.1"/>
</dbReference>
<evidence type="ECO:0000313" key="2">
    <source>
        <dbReference type="EMBL" id="PWJ96581.1"/>
    </source>
</evidence>
<evidence type="ECO:0000313" key="3">
    <source>
        <dbReference type="Proteomes" id="UP000245921"/>
    </source>
</evidence>
<accession>A0AA45C952</accession>
<gene>
    <name evidence="2" type="ORF">C7380_101154</name>
</gene>
<protein>
    <submittedName>
        <fullName evidence="2">Uncharacterized protein</fullName>
    </submittedName>
</protein>
<proteinExistence type="predicted"/>
<sequence>MKPFFLIVLITVIYILSIIKIIFPLVPKGAPFYKNEGIFLKKDYIYTVKNNQRFYYYNFMDDVVAISDVHYPDALEIIFSDDKDSELEIVKSILILQDIIRVDFQKKEIICYNKISIKFYEKADLKKYFEKNTLENLSKGNYTLINSELFKE</sequence>
<keyword evidence="3" id="KW-1185">Reference proteome</keyword>
<keyword evidence="1" id="KW-1133">Transmembrane helix</keyword>
<reference evidence="2 3" key="1">
    <citation type="submission" date="2018-05" db="EMBL/GenBank/DDBJ databases">
        <title>Genomic Encyclopedia of Type Strains, Phase IV (KMG-IV): sequencing the most valuable type-strain genomes for metagenomic binning, comparative biology and taxonomic classification.</title>
        <authorList>
            <person name="Goeker M."/>
        </authorList>
    </citation>
    <scope>NUCLEOTIDE SEQUENCE [LARGE SCALE GENOMIC DNA]</scope>
    <source>
        <strain evidence="2 3">DSM 24906</strain>
    </source>
</reference>
<dbReference type="AlphaFoldDB" id="A0AA45C952"/>
<keyword evidence="1" id="KW-0472">Membrane</keyword>
<name>A0AA45C952_9BACT</name>
<comment type="caution">
    <text evidence="2">The sequence shown here is derived from an EMBL/GenBank/DDBJ whole genome shotgun (WGS) entry which is preliminary data.</text>
</comment>
<keyword evidence="1" id="KW-0812">Transmembrane</keyword>
<feature type="transmembrane region" description="Helical" evidence="1">
    <location>
        <begin position="6"/>
        <end position="26"/>
    </location>
</feature>
<dbReference type="Proteomes" id="UP000245921">
    <property type="component" value="Unassembled WGS sequence"/>
</dbReference>
<evidence type="ECO:0000256" key="1">
    <source>
        <dbReference type="SAM" id="Phobius"/>
    </source>
</evidence>